<name>A0A6A6BE52_9PEZI</name>
<feature type="compositionally biased region" description="Basic and acidic residues" evidence="1">
    <location>
        <begin position="48"/>
        <end position="57"/>
    </location>
</feature>
<proteinExistence type="predicted"/>
<feature type="compositionally biased region" description="Low complexity" evidence="1">
    <location>
        <begin position="24"/>
        <end position="42"/>
    </location>
</feature>
<feature type="compositionally biased region" description="Low complexity" evidence="1">
    <location>
        <begin position="242"/>
        <end position="253"/>
    </location>
</feature>
<feature type="compositionally biased region" description="Low complexity" evidence="1">
    <location>
        <begin position="104"/>
        <end position="116"/>
    </location>
</feature>
<dbReference type="Proteomes" id="UP000799438">
    <property type="component" value="Unassembled WGS sequence"/>
</dbReference>
<feature type="region of interest" description="Disordered" evidence="1">
    <location>
        <begin position="24"/>
        <end position="123"/>
    </location>
</feature>
<evidence type="ECO:0000256" key="1">
    <source>
        <dbReference type="SAM" id="MobiDB-lite"/>
    </source>
</evidence>
<feature type="non-terminal residue" evidence="2">
    <location>
        <position position="386"/>
    </location>
</feature>
<protein>
    <submittedName>
        <fullName evidence="2">Uncharacterized protein</fullName>
    </submittedName>
</protein>
<feature type="compositionally biased region" description="Polar residues" evidence="1">
    <location>
        <begin position="78"/>
        <end position="90"/>
    </location>
</feature>
<dbReference type="EMBL" id="ML995484">
    <property type="protein sequence ID" value="KAF2142449.1"/>
    <property type="molecule type" value="Genomic_DNA"/>
</dbReference>
<reference evidence="2" key="1">
    <citation type="journal article" date="2020" name="Stud. Mycol.">
        <title>101 Dothideomycetes genomes: a test case for predicting lifestyles and emergence of pathogens.</title>
        <authorList>
            <person name="Haridas S."/>
            <person name="Albert R."/>
            <person name="Binder M."/>
            <person name="Bloem J."/>
            <person name="Labutti K."/>
            <person name="Salamov A."/>
            <person name="Andreopoulos B."/>
            <person name="Baker S."/>
            <person name="Barry K."/>
            <person name="Bills G."/>
            <person name="Bluhm B."/>
            <person name="Cannon C."/>
            <person name="Castanera R."/>
            <person name="Culley D."/>
            <person name="Daum C."/>
            <person name="Ezra D."/>
            <person name="Gonzalez J."/>
            <person name="Henrissat B."/>
            <person name="Kuo A."/>
            <person name="Liang C."/>
            <person name="Lipzen A."/>
            <person name="Lutzoni F."/>
            <person name="Magnuson J."/>
            <person name="Mondo S."/>
            <person name="Nolan M."/>
            <person name="Ohm R."/>
            <person name="Pangilinan J."/>
            <person name="Park H.-J."/>
            <person name="Ramirez L."/>
            <person name="Alfaro M."/>
            <person name="Sun H."/>
            <person name="Tritt A."/>
            <person name="Yoshinaga Y."/>
            <person name="Zwiers L.-H."/>
            <person name="Turgeon B."/>
            <person name="Goodwin S."/>
            <person name="Spatafora J."/>
            <person name="Crous P."/>
            <person name="Grigoriev I."/>
        </authorList>
    </citation>
    <scope>NUCLEOTIDE SEQUENCE</scope>
    <source>
        <strain evidence="2">CBS 121167</strain>
    </source>
</reference>
<organism evidence="2 3">
    <name type="scientific">Aplosporella prunicola CBS 121167</name>
    <dbReference type="NCBI Taxonomy" id="1176127"/>
    <lineage>
        <taxon>Eukaryota</taxon>
        <taxon>Fungi</taxon>
        <taxon>Dikarya</taxon>
        <taxon>Ascomycota</taxon>
        <taxon>Pezizomycotina</taxon>
        <taxon>Dothideomycetes</taxon>
        <taxon>Dothideomycetes incertae sedis</taxon>
        <taxon>Botryosphaeriales</taxon>
        <taxon>Aplosporellaceae</taxon>
        <taxon>Aplosporella</taxon>
    </lineage>
</organism>
<sequence>MPARPIQDNDTERSGPRYTFKSAAQRRAVMQQMQREQLQRDQAATAERQARNSETRDVTAGAENVGDDDAMDLDPPRSSGNVTEHASTGPQPGEAGEGSQTRNSQQQQGGSSSSQSPVRRSYNLRNETDVKYLTLVQLKEAIMEACAERERLMIANRELMRKIEAAEANEATRATEVTNTTKTLEVIEVTDNSDTSEVADTSEGAEVSIVQAIEATDATTTTAITCTPASAITEDNADTAQPSGTATPPSGTTDIQTTNTPIHDNLAGTNADDVPTSDFFPTLHSPNFGAFGSGLVSNTDPMNMDNNAFNTATDMQMDDWPGTAISAAQDVSQQPEDDTNNTIAGASTTEYPLLQQDNTNIVVVVAGAAAHAVASCCGRPRASRAV</sequence>
<feature type="region of interest" description="Disordered" evidence="1">
    <location>
        <begin position="232"/>
        <end position="273"/>
    </location>
</feature>
<evidence type="ECO:0000313" key="3">
    <source>
        <dbReference type="Proteomes" id="UP000799438"/>
    </source>
</evidence>
<gene>
    <name evidence="2" type="ORF">K452DRAFT_318083</name>
</gene>
<keyword evidence="3" id="KW-1185">Reference proteome</keyword>
<dbReference type="AlphaFoldDB" id="A0A6A6BE52"/>
<evidence type="ECO:0000313" key="2">
    <source>
        <dbReference type="EMBL" id="KAF2142449.1"/>
    </source>
</evidence>
<dbReference type="GeneID" id="54301622"/>
<accession>A0A6A6BE52</accession>
<dbReference type="RefSeq" id="XP_033398161.1">
    <property type="nucleotide sequence ID" value="XM_033544126.1"/>
</dbReference>